<dbReference type="HOGENOM" id="CLU_065657_0_0_1"/>
<protein>
    <submittedName>
        <fullName evidence="7">G-protein coupled receptors family 1 profile domain-containing protein</fullName>
    </submittedName>
</protein>
<dbReference type="PaxDb" id="6239-Y73B6BL.39"/>
<feature type="transmembrane region" description="Helical" evidence="5">
    <location>
        <begin position="6"/>
        <end position="33"/>
    </location>
</feature>
<feature type="transmembrane region" description="Helical" evidence="5">
    <location>
        <begin position="89"/>
        <end position="114"/>
    </location>
</feature>
<dbReference type="WormBase" id="Y73B6BL.39">
    <property type="protein sequence ID" value="CE49350"/>
    <property type="gene ID" value="WBGene00005724"/>
    <property type="gene designation" value="srv-13"/>
</dbReference>
<keyword evidence="2 5" id="KW-0812">Transmembrane</keyword>
<feature type="transmembrane region" description="Helical" evidence="5">
    <location>
        <begin position="235"/>
        <end position="258"/>
    </location>
</feature>
<dbReference type="PANTHER" id="PTHR31748">
    <property type="entry name" value="SERPENTINE RECEPTOR, CLASS V"/>
    <property type="match status" value="1"/>
</dbReference>
<sequence>MALLPSLLISSIELCQFAIVTVTVPFYLFLWYFMIKAQFRKFDELATPFFKLCISTAIIDLSTLFANYFGVMFPKFGFFNDFYIYLDAIYAHIYLYIAWSTGICQAMCVSVLATNRLSAMLLPGSYHKMWKSKRLWIAISVQFLPGMLVGLLTFFNKTQLAINEKNGLVPVFLDKQMTTIFFSIGGFFLFANYIYLITAYCFLFIILHKRNAKLNSLSINVSKTKENDRKRERRLFIMCSVIVSVQMTILIFFILKVAKVFELTLDEFYVLYNLLSDLFASINPYLLWIFSDSLRKYVLYQVGLRKHLSVNNTAMITKSAMVNRRPSVAVYN</sequence>
<dbReference type="Pfam" id="PF10323">
    <property type="entry name" value="7TM_GPCR_Srv"/>
    <property type="match status" value="1"/>
</dbReference>
<dbReference type="AGR" id="WB:WBGene00005724"/>
<dbReference type="PROSITE" id="PS50262">
    <property type="entry name" value="G_PROTEIN_RECEP_F1_2"/>
    <property type="match status" value="1"/>
</dbReference>
<accession>Q86DM4</accession>
<dbReference type="EMBL" id="BX284604">
    <property type="protein sequence ID" value="CCD74186.2"/>
    <property type="molecule type" value="Genomic_DNA"/>
</dbReference>
<dbReference type="SUPFAM" id="SSF81321">
    <property type="entry name" value="Family A G protein-coupled receptor-like"/>
    <property type="match status" value="1"/>
</dbReference>
<dbReference type="PANTHER" id="PTHR31748:SF0">
    <property type="entry name" value="G-PROTEIN COUPLED RECEPTORS FAMILY 1 PROFILE DOMAIN-CONTAINING PROTEIN-RELATED"/>
    <property type="match status" value="1"/>
</dbReference>
<dbReference type="eggNOG" id="ENOG502QVIV">
    <property type="taxonomic scope" value="Eukaryota"/>
</dbReference>
<keyword evidence="3 5" id="KW-1133">Transmembrane helix</keyword>
<keyword evidence="4 5" id="KW-0472">Membrane</keyword>
<dbReference type="OrthoDB" id="5798218at2759"/>
<keyword evidence="7" id="KW-0675">Receptor</keyword>
<feature type="transmembrane region" description="Helical" evidence="5">
    <location>
        <begin position="270"/>
        <end position="290"/>
    </location>
</feature>
<dbReference type="CTD" id="353426"/>
<name>Q86DM4_CAEEL</name>
<dbReference type="UCSC" id="Y73B6BL.39">
    <property type="organism name" value="c. elegans"/>
</dbReference>
<dbReference type="GeneID" id="353426"/>
<evidence type="ECO:0000256" key="3">
    <source>
        <dbReference type="ARBA" id="ARBA00022989"/>
    </source>
</evidence>
<dbReference type="CDD" id="cd00637">
    <property type="entry name" value="7tm_classA_rhodopsin-like"/>
    <property type="match status" value="1"/>
</dbReference>
<dbReference type="InterPro" id="IPR019426">
    <property type="entry name" value="7TM_GPCR_serpentine_rcpt_Srv"/>
</dbReference>
<proteinExistence type="predicted"/>
<feature type="transmembrane region" description="Helical" evidence="5">
    <location>
        <begin position="45"/>
        <end position="69"/>
    </location>
</feature>
<dbReference type="FunCoup" id="Q86DM4">
    <property type="interactions" value="7"/>
</dbReference>
<evidence type="ECO:0000313" key="9">
    <source>
        <dbReference type="WormBase" id="Y73B6BL.39"/>
    </source>
</evidence>
<evidence type="ECO:0000259" key="6">
    <source>
        <dbReference type="PROSITE" id="PS50262"/>
    </source>
</evidence>
<evidence type="ECO:0000256" key="1">
    <source>
        <dbReference type="ARBA" id="ARBA00004370"/>
    </source>
</evidence>
<dbReference type="GO" id="GO:0016020">
    <property type="term" value="C:membrane"/>
    <property type="evidence" value="ECO:0007669"/>
    <property type="project" value="UniProtKB-SubCell"/>
</dbReference>
<keyword evidence="8" id="KW-1185">Reference proteome</keyword>
<dbReference type="Gene3D" id="1.20.1070.10">
    <property type="entry name" value="Rhodopsin 7-helix transmembrane proteins"/>
    <property type="match status" value="1"/>
</dbReference>
<dbReference type="Bgee" id="WBGene00005724">
    <property type="expression patterns" value="Expressed in embryo and 1 other cell type or tissue"/>
</dbReference>
<dbReference type="SMR" id="Q86DM4"/>
<dbReference type="InParanoid" id="Q86DM4"/>
<dbReference type="AlphaFoldDB" id="Q86DM4"/>
<feature type="transmembrane region" description="Helical" evidence="5">
    <location>
        <begin position="135"/>
        <end position="155"/>
    </location>
</feature>
<evidence type="ECO:0000313" key="7">
    <source>
        <dbReference type="EMBL" id="CCD74186.2"/>
    </source>
</evidence>
<evidence type="ECO:0000256" key="5">
    <source>
        <dbReference type="SAM" id="Phobius"/>
    </source>
</evidence>
<reference evidence="7 8" key="1">
    <citation type="journal article" date="1998" name="Science">
        <title>Genome sequence of the nematode C. elegans: a platform for investigating biology.</title>
        <authorList>
            <consortium name="The C. elegans sequencing consortium"/>
            <person name="Sulson J.E."/>
            <person name="Waterston R."/>
        </authorList>
    </citation>
    <scope>NUCLEOTIDE SEQUENCE [LARGE SCALE GENOMIC DNA]</scope>
    <source>
        <strain evidence="7 8">Bristol N2</strain>
    </source>
</reference>
<comment type="subcellular location">
    <subcellularLocation>
        <location evidence="1">Membrane</location>
    </subcellularLocation>
</comment>
<gene>
    <name evidence="7 9" type="primary">srv-13</name>
    <name evidence="7" type="ORF">CELE_Y73B6BL.39</name>
    <name evidence="9" type="ORF">Y73B6BL.39</name>
</gene>
<dbReference type="InterPro" id="IPR017452">
    <property type="entry name" value="GPCR_Rhodpsn_7TM"/>
</dbReference>
<organism evidence="7 8">
    <name type="scientific">Caenorhabditis elegans</name>
    <dbReference type="NCBI Taxonomy" id="6239"/>
    <lineage>
        <taxon>Eukaryota</taxon>
        <taxon>Metazoa</taxon>
        <taxon>Ecdysozoa</taxon>
        <taxon>Nematoda</taxon>
        <taxon>Chromadorea</taxon>
        <taxon>Rhabditida</taxon>
        <taxon>Rhabditina</taxon>
        <taxon>Rhabditomorpha</taxon>
        <taxon>Rhabditoidea</taxon>
        <taxon>Rhabditidae</taxon>
        <taxon>Peloderinae</taxon>
        <taxon>Caenorhabditis</taxon>
    </lineage>
</organism>
<evidence type="ECO:0000313" key="8">
    <source>
        <dbReference type="Proteomes" id="UP000001940"/>
    </source>
</evidence>
<feature type="transmembrane region" description="Helical" evidence="5">
    <location>
        <begin position="180"/>
        <end position="207"/>
    </location>
</feature>
<dbReference type="KEGG" id="cel:CELE_Y73B6BL.39"/>
<dbReference type="RefSeq" id="NP_872111.2">
    <property type="nucleotide sequence ID" value="NM_182311.4"/>
</dbReference>
<feature type="domain" description="G-protein coupled receptors family 1 profile" evidence="6">
    <location>
        <begin position="25"/>
        <end position="287"/>
    </location>
</feature>
<dbReference type="Proteomes" id="UP000001940">
    <property type="component" value="Chromosome IV"/>
</dbReference>
<dbReference type="OMA" id="GAMFPKM"/>
<evidence type="ECO:0000256" key="2">
    <source>
        <dbReference type="ARBA" id="ARBA00022692"/>
    </source>
</evidence>
<evidence type="ECO:0000256" key="4">
    <source>
        <dbReference type="ARBA" id="ARBA00023136"/>
    </source>
</evidence>